<evidence type="ECO:0000313" key="2">
    <source>
        <dbReference type="EMBL" id="EAQ91758.1"/>
    </source>
</evidence>
<dbReference type="InParanoid" id="Q2H7W1"/>
<dbReference type="VEuPathDB" id="FungiDB:CHGG_03693"/>
<reference evidence="3" key="1">
    <citation type="journal article" date="2015" name="Genome Announc.">
        <title>Draft genome sequence of the cellulolytic fungus Chaetomium globosum.</title>
        <authorList>
            <person name="Cuomo C.A."/>
            <person name="Untereiner W.A."/>
            <person name="Ma L.-J."/>
            <person name="Grabherr M."/>
            <person name="Birren B.W."/>
        </authorList>
    </citation>
    <scope>NUCLEOTIDE SEQUENCE [LARGE SCALE GENOMIC DNA]</scope>
    <source>
        <strain evidence="3">ATCC 6205 / CBS 148.51 / DSM 1962 / NBRC 6347 / NRRL 1970</strain>
    </source>
</reference>
<dbReference type="GeneID" id="4389905"/>
<dbReference type="RefSeq" id="XP_001230209.1">
    <property type="nucleotide sequence ID" value="XM_001230208.1"/>
</dbReference>
<gene>
    <name evidence="2" type="ORF">CHGG_03693</name>
</gene>
<organism evidence="2 3">
    <name type="scientific">Chaetomium globosum (strain ATCC 6205 / CBS 148.51 / DSM 1962 / NBRC 6347 / NRRL 1970)</name>
    <name type="common">Soil fungus</name>
    <dbReference type="NCBI Taxonomy" id="306901"/>
    <lineage>
        <taxon>Eukaryota</taxon>
        <taxon>Fungi</taxon>
        <taxon>Dikarya</taxon>
        <taxon>Ascomycota</taxon>
        <taxon>Pezizomycotina</taxon>
        <taxon>Sordariomycetes</taxon>
        <taxon>Sordariomycetidae</taxon>
        <taxon>Sordariales</taxon>
        <taxon>Chaetomiaceae</taxon>
        <taxon>Chaetomium</taxon>
    </lineage>
</organism>
<feature type="region of interest" description="Disordered" evidence="1">
    <location>
        <begin position="1"/>
        <end position="22"/>
    </location>
</feature>
<feature type="region of interest" description="Disordered" evidence="1">
    <location>
        <begin position="40"/>
        <end position="122"/>
    </location>
</feature>
<proteinExistence type="predicted"/>
<dbReference type="EMBL" id="CH408030">
    <property type="protein sequence ID" value="EAQ91758.1"/>
    <property type="molecule type" value="Genomic_DNA"/>
</dbReference>
<feature type="compositionally biased region" description="Basic and acidic residues" evidence="1">
    <location>
        <begin position="66"/>
        <end position="78"/>
    </location>
</feature>
<feature type="compositionally biased region" description="Basic and acidic residues" evidence="1">
    <location>
        <begin position="85"/>
        <end position="95"/>
    </location>
</feature>
<evidence type="ECO:0000313" key="3">
    <source>
        <dbReference type="Proteomes" id="UP000001056"/>
    </source>
</evidence>
<keyword evidence="3" id="KW-1185">Reference proteome</keyword>
<protein>
    <submittedName>
        <fullName evidence="2">Uncharacterized protein</fullName>
    </submittedName>
</protein>
<accession>Q2H7W1</accession>
<evidence type="ECO:0000256" key="1">
    <source>
        <dbReference type="SAM" id="MobiDB-lite"/>
    </source>
</evidence>
<dbReference type="Proteomes" id="UP000001056">
    <property type="component" value="Unassembled WGS sequence"/>
</dbReference>
<dbReference type="HOGENOM" id="CLU_1740302_0_0_1"/>
<dbReference type="AlphaFoldDB" id="Q2H7W1"/>
<name>Q2H7W1_CHAGB</name>
<sequence length="150" mass="16313">MKLPAGGDSEHHWAKADSMSGWGAKVALTIPSPDGEMIFHRIDGKQATGIPETASTEANVAQQRQQDQEQPRLPRRPSENIAADDVGHQDWDSNERPSWPQIRQGVDGATRPTHISNHLLKDSEKADQLGDLDIANCASVHPSLSARTAP</sequence>